<organism evidence="3 4">
    <name type="scientific">Candidatus Treponema excrementipullorum</name>
    <dbReference type="NCBI Taxonomy" id="2838768"/>
    <lineage>
        <taxon>Bacteria</taxon>
        <taxon>Pseudomonadati</taxon>
        <taxon>Spirochaetota</taxon>
        <taxon>Spirochaetia</taxon>
        <taxon>Spirochaetales</taxon>
        <taxon>Treponemataceae</taxon>
        <taxon>Treponema</taxon>
    </lineage>
</organism>
<accession>A0A9E2NZW8</accession>
<feature type="signal peptide" evidence="1">
    <location>
        <begin position="1"/>
        <end position="21"/>
    </location>
</feature>
<reference evidence="3" key="2">
    <citation type="submission" date="2021-04" db="EMBL/GenBank/DDBJ databases">
        <authorList>
            <person name="Gilroy R."/>
        </authorList>
    </citation>
    <scope>NUCLEOTIDE SEQUENCE</scope>
    <source>
        <strain evidence="3">Gambia15-2214</strain>
    </source>
</reference>
<proteinExistence type="predicted"/>
<dbReference type="Proteomes" id="UP000823914">
    <property type="component" value="Unassembled WGS sequence"/>
</dbReference>
<protein>
    <submittedName>
        <fullName evidence="3">M15 family metallopeptidase</fullName>
    </submittedName>
</protein>
<feature type="domain" description="Peptidase M15C" evidence="2">
    <location>
        <begin position="205"/>
        <end position="282"/>
    </location>
</feature>
<dbReference type="AlphaFoldDB" id="A0A9E2NZW8"/>
<name>A0A9E2NZW8_9SPIR</name>
<keyword evidence="1" id="KW-0732">Signal</keyword>
<feature type="chain" id="PRO_5039348665" evidence="1">
    <location>
        <begin position="22"/>
        <end position="295"/>
    </location>
</feature>
<evidence type="ECO:0000313" key="4">
    <source>
        <dbReference type="Proteomes" id="UP000823914"/>
    </source>
</evidence>
<gene>
    <name evidence="3" type="ORF">IAA16_10855</name>
</gene>
<comment type="caution">
    <text evidence="3">The sequence shown here is derived from an EMBL/GenBank/DDBJ whole genome shotgun (WGS) entry which is preliminary data.</text>
</comment>
<reference evidence="3" key="1">
    <citation type="journal article" date="2021" name="PeerJ">
        <title>Extensive microbial diversity within the chicken gut microbiome revealed by metagenomics and culture.</title>
        <authorList>
            <person name="Gilroy R."/>
            <person name="Ravi A."/>
            <person name="Getino M."/>
            <person name="Pursley I."/>
            <person name="Horton D.L."/>
            <person name="Alikhan N.F."/>
            <person name="Baker D."/>
            <person name="Gharbi K."/>
            <person name="Hall N."/>
            <person name="Watson M."/>
            <person name="Adriaenssens E.M."/>
            <person name="Foster-Nyarko E."/>
            <person name="Jarju S."/>
            <person name="Secka A."/>
            <person name="Antonio M."/>
            <person name="Oren A."/>
            <person name="Chaudhuri R.R."/>
            <person name="La Ragione R."/>
            <person name="Hildebrand F."/>
            <person name="Pallen M.J."/>
        </authorList>
    </citation>
    <scope>NUCLEOTIDE SEQUENCE</scope>
    <source>
        <strain evidence="3">Gambia15-2214</strain>
    </source>
</reference>
<evidence type="ECO:0000256" key="1">
    <source>
        <dbReference type="SAM" id="SignalP"/>
    </source>
</evidence>
<dbReference type="SUPFAM" id="SSF55166">
    <property type="entry name" value="Hedgehog/DD-peptidase"/>
    <property type="match status" value="1"/>
</dbReference>
<dbReference type="Pfam" id="PF13539">
    <property type="entry name" value="Peptidase_M15_4"/>
    <property type="match status" value="1"/>
</dbReference>
<evidence type="ECO:0000259" key="2">
    <source>
        <dbReference type="Pfam" id="PF13539"/>
    </source>
</evidence>
<dbReference type="Gene3D" id="3.30.1380.10">
    <property type="match status" value="1"/>
</dbReference>
<dbReference type="GO" id="GO:0008233">
    <property type="term" value="F:peptidase activity"/>
    <property type="evidence" value="ECO:0007669"/>
    <property type="project" value="InterPro"/>
</dbReference>
<dbReference type="InterPro" id="IPR009045">
    <property type="entry name" value="Zn_M74/Hedgehog-like"/>
</dbReference>
<dbReference type="EMBL" id="JAHLFV010000247">
    <property type="protein sequence ID" value="MBU3851057.1"/>
    <property type="molecule type" value="Genomic_DNA"/>
</dbReference>
<sequence length="295" mass="34467">MFKVFCLLLVCTFCGDFSLFAQKNSGIPVAIRALMDAYPEEKLLVSFDYKKSDWRITFSKESPEKVFYWADGKLLPEDLLENASDYRTLIYNYPDEIPNPKNFTEEDIARYAESGDTENRRNAPAQYSGFLDTVYDSGSQLAMESNVKTITFLGKNVRVHRKIIEPLMRVESKIKSLAKNNASVQSFIKNLSRLDGYYWREIRDTGSRSFHSFGVAVDILPLGWANKIMYWNWEKNKDNPQWMLIPLEERWIPPLAVIAVFESEGFIWGGKWGIWDNMHFEYRPELILLREYRKG</sequence>
<dbReference type="InterPro" id="IPR039561">
    <property type="entry name" value="Peptidase_M15C"/>
</dbReference>
<evidence type="ECO:0000313" key="3">
    <source>
        <dbReference type="EMBL" id="MBU3851057.1"/>
    </source>
</evidence>